<dbReference type="AlphaFoldDB" id="A0A4V1X925"/>
<comment type="caution">
    <text evidence="1">The sequence shown here is derived from an EMBL/GenBank/DDBJ whole genome shotgun (WGS) entry which is preliminary data.</text>
</comment>
<keyword evidence="2" id="KW-1185">Reference proteome</keyword>
<sequence length="154" mass="17849">MSRARNDKCYQDMTSSQIHCKAGPAIGGMFFHDDKRIPTIELLFPPDPAVLNLNEHPWCGHMQVKCDDVPHLMREGFHWTAANMVQEDGYIEHERGEAVIRTIRTQFTMSRHLFLADLQEPARWIAHLQFYATYRGDLEQLQIEPPLEANDYAP</sequence>
<organism evidence="1 2">
    <name type="scientific">Monosporascus ibericus</name>
    <dbReference type="NCBI Taxonomy" id="155417"/>
    <lineage>
        <taxon>Eukaryota</taxon>
        <taxon>Fungi</taxon>
        <taxon>Dikarya</taxon>
        <taxon>Ascomycota</taxon>
        <taxon>Pezizomycotina</taxon>
        <taxon>Sordariomycetes</taxon>
        <taxon>Xylariomycetidae</taxon>
        <taxon>Xylariales</taxon>
        <taxon>Xylariales incertae sedis</taxon>
        <taxon>Monosporascus</taxon>
    </lineage>
</organism>
<gene>
    <name evidence="1" type="ORF">DL764_009121</name>
</gene>
<dbReference type="OrthoDB" id="4589291at2759"/>
<dbReference type="EMBL" id="QJNU01000805">
    <property type="protein sequence ID" value="RYO85674.1"/>
    <property type="molecule type" value="Genomic_DNA"/>
</dbReference>
<reference evidence="1 2" key="1">
    <citation type="submission" date="2018-06" db="EMBL/GenBank/DDBJ databases">
        <title>Complete Genomes of Monosporascus.</title>
        <authorList>
            <person name="Robinson A.J."/>
            <person name="Natvig D.O."/>
        </authorList>
    </citation>
    <scope>NUCLEOTIDE SEQUENCE [LARGE SCALE GENOMIC DNA]</scope>
    <source>
        <strain evidence="1 2">CBS 110550</strain>
    </source>
</reference>
<protein>
    <submittedName>
        <fullName evidence="1">Uncharacterized protein</fullName>
    </submittedName>
</protein>
<accession>A0A4V1X925</accession>
<evidence type="ECO:0000313" key="2">
    <source>
        <dbReference type="Proteomes" id="UP000293360"/>
    </source>
</evidence>
<name>A0A4V1X925_9PEZI</name>
<evidence type="ECO:0000313" key="1">
    <source>
        <dbReference type="EMBL" id="RYO85674.1"/>
    </source>
</evidence>
<dbReference type="Proteomes" id="UP000293360">
    <property type="component" value="Unassembled WGS sequence"/>
</dbReference>
<proteinExistence type="predicted"/>